<evidence type="ECO:0000259" key="4">
    <source>
        <dbReference type="PROSITE" id="PS51736"/>
    </source>
</evidence>
<protein>
    <recommendedName>
        <fullName evidence="4">Resolvase/invertase-type recombinase catalytic domain-containing protein</fullName>
    </recommendedName>
</protein>
<dbReference type="EMBL" id="GBHO01000870">
    <property type="protein sequence ID" value="JAG42734.1"/>
    <property type="molecule type" value="Transcribed_RNA"/>
</dbReference>
<proteinExistence type="predicted"/>
<dbReference type="AlphaFoldDB" id="A0A0A9ZGN8"/>
<evidence type="ECO:0000256" key="1">
    <source>
        <dbReference type="ARBA" id="ARBA00022908"/>
    </source>
</evidence>
<dbReference type="Gene3D" id="1.10.287.2170">
    <property type="match status" value="1"/>
</dbReference>
<dbReference type="GO" id="GO:0003677">
    <property type="term" value="F:DNA binding"/>
    <property type="evidence" value="ECO:0007669"/>
    <property type="project" value="UniProtKB-KW"/>
</dbReference>
<evidence type="ECO:0000313" key="6">
    <source>
        <dbReference type="EMBL" id="JAG42734.1"/>
    </source>
</evidence>
<dbReference type="Pfam" id="PF00239">
    <property type="entry name" value="Resolvase"/>
    <property type="match status" value="1"/>
</dbReference>
<keyword evidence="3" id="KW-0233">DNA recombination</keyword>
<dbReference type="EMBL" id="GBHO01000871">
    <property type="protein sequence ID" value="JAG42733.1"/>
    <property type="molecule type" value="Transcribed_RNA"/>
</dbReference>
<dbReference type="PANTHER" id="PTHR36172">
    <property type="match status" value="1"/>
</dbReference>
<evidence type="ECO:0000256" key="2">
    <source>
        <dbReference type="ARBA" id="ARBA00023125"/>
    </source>
</evidence>
<dbReference type="CDD" id="cd03769">
    <property type="entry name" value="SR_IS607_transposase_like"/>
    <property type="match status" value="1"/>
</dbReference>
<dbReference type="PROSITE" id="PS00397">
    <property type="entry name" value="RECOMBINASES_1"/>
    <property type="match status" value="1"/>
</dbReference>
<dbReference type="Gene3D" id="3.40.50.1390">
    <property type="entry name" value="Resolvase, N-terminal catalytic domain"/>
    <property type="match status" value="1"/>
</dbReference>
<keyword evidence="2" id="KW-0238">DNA-binding</keyword>
<sequence>MDAKYVSGAAIKRQYNISTQSLHRWCNDGKIQSTRTPGGNRLYSSVNVARLFGADASQLSSQKKKVCYARVSSDHQKEDLERQISALKQLYPDHEIIQDVGSGLDFKRRGFNSLLDRVRGGEIEEIVVMYKDRLCRFGYELVKFIYKKASCRIVVHNATDKPESDDTQELSEDLLSIVTVFVARNNGLRAGKNKRRRKELET</sequence>
<dbReference type="SMART" id="SM00857">
    <property type="entry name" value="Resolvase"/>
    <property type="match status" value="1"/>
</dbReference>
<dbReference type="PANTHER" id="PTHR36172:SF1">
    <property type="entry name" value="RESOLVASE-RELATED"/>
    <property type="match status" value="1"/>
</dbReference>
<dbReference type="InterPro" id="IPR006119">
    <property type="entry name" value="Resolv_N"/>
</dbReference>
<accession>A0A0A9ZGN8</accession>
<dbReference type="InterPro" id="IPR036162">
    <property type="entry name" value="Resolvase-like_N_sf"/>
</dbReference>
<dbReference type="Gene3D" id="1.10.1660.10">
    <property type="match status" value="1"/>
</dbReference>
<dbReference type="InterPro" id="IPR006118">
    <property type="entry name" value="Recombinase_CS"/>
</dbReference>
<dbReference type="InterPro" id="IPR041718">
    <property type="entry name" value="IS607_transposase-like"/>
</dbReference>
<dbReference type="InterPro" id="IPR051491">
    <property type="entry name" value="Recombinase/Transposase-rel"/>
</dbReference>
<name>A0A0A9ZGN8_LYGHE</name>
<dbReference type="GO" id="GO:0000150">
    <property type="term" value="F:DNA strand exchange activity"/>
    <property type="evidence" value="ECO:0007669"/>
    <property type="project" value="InterPro"/>
</dbReference>
<evidence type="ECO:0000313" key="5">
    <source>
        <dbReference type="EMBL" id="JAG42733.1"/>
    </source>
</evidence>
<dbReference type="FunFam" id="3.40.50.1390:FF:000002">
    <property type="entry name" value="ORF1 in transposon ISC1904"/>
    <property type="match status" value="1"/>
</dbReference>
<gene>
    <name evidence="5" type="ORF">CM83_33397</name>
    <name evidence="6" type="ORF">CM83_33401</name>
</gene>
<feature type="domain" description="Resolvase/invertase-type recombinase catalytic" evidence="4">
    <location>
        <begin position="64"/>
        <end position="202"/>
    </location>
</feature>
<evidence type="ECO:0000256" key="3">
    <source>
        <dbReference type="ARBA" id="ARBA00023172"/>
    </source>
</evidence>
<reference evidence="5" key="1">
    <citation type="journal article" date="2014" name="PLoS ONE">
        <title>Transcriptome-Based Identification of ABC Transporters in the Western Tarnished Plant Bug Lygus hesperus.</title>
        <authorList>
            <person name="Hull J.J."/>
            <person name="Chaney K."/>
            <person name="Geib S.M."/>
            <person name="Fabrick J.A."/>
            <person name="Brent C.S."/>
            <person name="Walsh D."/>
            <person name="Lavine L.C."/>
        </authorList>
    </citation>
    <scope>NUCLEOTIDE SEQUENCE</scope>
</reference>
<dbReference type="GO" id="GO:0015074">
    <property type="term" value="P:DNA integration"/>
    <property type="evidence" value="ECO:0007669"/>
    <property type="project" value="UniProtKB-KW"/>
</dbReference>
<dbReference type="InterPro" id="IPR048046">
    <property type="entry name" value="Transpos_IS607"/>
</dbReference>
<dbReference type="PROSITE" id="PS51736">
    <property type="entry name" value="RECOMBINASES_3"/>
    <property type="match status" value="1"/>
</dbReference>
<organism evidence="5">
    <name type="scientific">Lygus hesperus</name>
    <name type="common">Western plant bug</name>
    <dbReference type="NCBI Taxonomy" id="30085"/>
    <lineage>
        <taxon>Eukaryota</taxon>
        <taxon>Metazoa</taxon>
        <taxon>Ecdysozoa</taxon>
        <taxon>Arthropoda</taxon>
        <taxon>Hexapoda</taxon>
        <taxon>Insecta</taxon>
        <taxon>Pterygota</taxon>
        <taxon>Neoptera</taxon>
        <taxon>Paraneoptera</taxon>
        <taxon>Hemiptera</taxon>
        <taxon>Heteroptera</taxon>
        <taxon>Panheteroptera</taxon>
        <taxon>Cimicomorpha</taxon>
        <taxon>Miridae</taxon>
        <taxon>Mirini</taxon>
        <taxon>Lygus</taxon>
    </lineage>
</organism>
<dbReference type="SUPFAM" id="SSF53041">
    <property type="entry name" value="Resolvase-like"/>
    <property type="match status" value="1"/>
</dbReference>
<dbReference type="NCBIfam" id="NF033518">
    <property type="entry name" value="transpos_IS607"/>
    <property type="match status" value="1"/>
</dbReference>
<keyword evidence="1" id="KW-0229">DNA integration</keyword>
<reference evidence="5" key="2">
    <citation type="submission" date="2014-07" db="EMBL/GenBank/DDBJ databases">
        <authorList>
            <person name="Hull J."/>
        </authorList>
    </citation>
    <scope>NUCLEOTIDE SEQUENCE</scope>
</reference>